<feature type="non-terminal residue" evidence="3">
    <location>
        <position position="137"/>
    </location>
</feature>
<evidence type="ECO:0000256" key="1">
    <source>
        <dbReference type="SAM" id="MobiDB-lite"/>
    </source>
</evidence>
<dbReference type="EMBL" id="BKCJ011466611">
    <property type="protein sequence ID" value="GFD36056.1"/>
    <property type="molecule type" value="Genomic_DNA"/>
</dbReference>
<protein>
    <submittedName>
        <fullName evidence="3">Uncharacterized protein</fullName>
    </submittedName>
</protein>
<gene>
    <name evidence="3" type="ORF">Tci_908025</name>
</gene>
<comment type="caution">
    <text evidence="3">The sequence shown here is derived from an EMBL/GenBank/DDBJ whole genome shotgun (WGS) entry which is preliminary data.</text>
</comment>
<accession>A0A699VRT9</accession>
<proteinExistence type="predicted"/>
<evidence type="ECO:0000313" key="3">
    <source>
        <dbReference type="EMBL" id="GFD36056.1"/>
    </source>
</evidence>
<keyword evidence="2" id="KW-0732">Signal</keyword>
<feature type="chain" id="PRO_5025684635" evidence="2">
    <location>
        <begin position="25"/>
        <end position="137"/>
    </location>
</feature>
<name>A0A699VRT9_TANCI</name>
<feature type="region of interest" description="Disordered" evidence="1">
    <location>
        <begin position="29"/>
        <end position="65"/>
    </location>
</feature>
<feature type="compositionally biased region" description="Acidic residues" evidence="1">
    <location>
        <begin position="33"/>
        <end position="57"/>
    </location>
</feature>
<reference evidence="3" key="1">
    <citation type="journal article" date="2019" name="Sci. Rep.">
        <title>Draft genome of Tanacetum cinerariifolium, the natural source of mosquito coil.</title>
        <authorList>
            <person name="Yamashiro T."/>
            <person name="Shiraishi A."/>
            <person name="Satake H."/>
            <person name="Nakayama K."/>
        </authorList>
    </citation>
    <scope>NUCLEOTIDE SEQUENCE</scope>
</reference>
<sequence>YFRLRNSHYHLLFHLLLSLQGMLLSHIQKEDHEEYEEDEAEDGPDEDDEDEEEEEDEHLAPADFAVVIPIDELVSPPEEIETTIPPPSTDTTTIGARITIRSQTSISLPPEAEAERLLAKPTQSPSPLTSLSPPSVG</sequence>
<evidence type="ECO:0000256" key="2">
    <source>
        <dbReference type="SAM" id="SignalP"/>
    </source>
</evidence>
<feature type="region of interest" description="Disordered" evidence="1">
    <location>
        <begin position="100"/>
        <end position="137"/>
    </location>
</feature>
<organism evidence="3">
    <name type="scientific">Tanacetum cinerariifolium</name>
    <name type="common">Dalmatian daisy</name>
    <name type="synonym">Chrysanthemum cinerariifolium</name>
    <dbReference type="NCBI Taxonomy" id="118510"/>
    <lineage>
        <taxon>Eukaryota</taxon>
        <taxon>Viridiplantae</taxon>
        <taxon>Streptophyta</taxon>
        <taxon>Embryophyta</taxon>
        <taxon>Tracheophyta</taxon>
        <taxon>Spermatophyta</taxon>
        <taxon>Magnoliopsida</taxon>
        <taxon>eudicotyledons</taxon>
        <taxon>Gunneridae</taxon>
        <taxon>Pentapetalae</taxon>
        <taxon>asterids</taxon>
        <taxon>campanulids</taxon>
        <taxon>Asterales</taxon>
        <taxon>Asteraceae</taxon>
        <taxon>Asteroideae</taxon>
        <taxon>Anthemideae</taxon>
        <taxon>Anthemidinae</taxon>
        <taxon>Tanacetum</taxon>
    </lineage>
</organism>
<feature type="compositionally biased region" description="Low complexity" evidence="1">
    <location>
        <begin position="121"/>
        <end position="137"/>
    </location>
</feature>
<dbReference type="AlphaFoldDB" id="A0A699VRT9"/>
<feature type="signal peptide" evidence="2">
    <location>
        <begin position="1"/>
        <end position="24"/>
    </location>
</feature>
<feature type="non-terminal residue" evidence="3">
    <location>
        <position position="1"/>
    </location>
</feature>